<proteinExistence type="predicted"/>
<dbReference type="GO" id="GO:0005634">
    <property type="term" value="C:nucleus"/>
    <property type="evidence" value="ECO:0007669"/>
    <property type="project" value="InterPro"/>
</dbReference>
<evidence type="ECO:0000313" key="1">
    <source>
        <dbReference type="EMBL" id="OAF72211.1"/>
    </source>
</evidence>
<dbReference type="AlphaFoldDB" id="A0A177BF58"/>
<organism evidence="1 2">
    <name type="scientific">Intoshia linei</name>
    <dbReference type="NCBI Taxonomy" id="1819745"/>
    <lineage>
        <taxon>Eukaryota</taxon>
        <taxon>Metazoa</taxon>
        <taxon>Spiralia</taxon>
        <taxon>Lophotrochozoa</taxon>
        <taxon>Mesozoa</taxon>
        <taxon>Orthonectida</taxon>
        <taxon>Rhopaluridae</taxon>
        <taxon>Intoshia</taxon>
    </lineage>
</organism>
<sequence>MFSKRHFEKKKIIIKILDNKKDPTSKLKKIRSVLESNDPLAIEKFFNENYSQIFYVFWDNVSAYDNEYRDKKNKFAMDDLEYLIFMLMQIIERLPHLIHERWQFHVLGRYLSRLLHINNSLAIKKFGFEIFMTWYGILNDNSSTECKIMFRKLIPTIGSQGYITSDMFTRFPQGSNCSPDIEPFSDVNLNLKLEFKVEDTKYLFIVLLNSIVFNTFKIKLNQFQRVKTFSFVFNQFKLHYLSIIFEVSMGYNSEEIENLSLSKPGNDPVDSHVEICRILFLEWISQFLFMKKPFKKNSSSKSSHSSNFNCPKYPKWMKKLISIETNIDERYTVGDCIYYRSILSRTNWSNFSSDEYSVVQSYIVGNAENVLLVLQILKYGFSIPIKYSNVTECIIEVFAHWIQVIYKFLMDMLKVINRWLFDQY</sequence>
<protein>
    <submittedName>
        <fullName evidence="1">Uncharacterized protein</fullName>
    </submittedName>
</protein>
<dbReference type="OrthoDB" id="6082320at2759"/>
<name>A0A177BF58_9BILA</name>
<dbReference type="InterPro" id="IPR027107">
    <property type="entry name" value="Tuberin/Ral-act_asu"/>
</dbReference>
<dbReference type="GO" id="GO:0005737">
    <property type="term" value="C:cytoplasm"/>
    <property type="evidence" value="ECO:0007669"/>
    <property type="project" value="TreeGrafter"/>
</dbReference>
<dbReference type="EMBL" id="LWCA01000001">
    <property type="protein sequence ID" value="OAF72211.1"/>
    <property type="molecule type" value="Genomic_DNA"/>
</dbReference>
<reference evidence="1 2" key="1">
    <citation type="submission" date="2016-04" db="EMBL/GenBank/DDBJ databases">
        <title>The genome of Intoshia linei affirms orthonectids as highly simplified spiralians.</title>
        <authorList>
            <person name="Mikhailov K.V."/>
            <person name="Slusarev G.S."/>
            <person name="Nikitin M.A."/>
            <person name="Logacheva M.D."/>
            <person name="Penin A."/>
            <person name="Aleoshin V."/>
            <person name="Panchin Y.V."/>
        </authorList>
    </citation>
    <scope>NUCLEOTIDE SEQUENCE [LARGE SCALE GENOMIC DNA]</scope>
    <source>
        <strain evidence="1">Intl2013</strain>
        <tissue evidence="1">Whole animal</tissue>
    </source>
</reference>
<dbReference type="PANTHER" id="PTHR10063:SF11">
    <property type="entry name" value="RHO GTPASE-ACTIVATING PROTEIN CG5521-RELATED"/>
    <property type="match status" value="1"/>
</dbReference>
<accession>A0A177BF58</accession>
<dbReference type="Proteomes" id="UP000078046">
    <property type="component" value="Unassembled WGS sequence"/>
</dbReference>
<gene>
    <name evidence="1" type="ORF">A3Q56_00027</name>
</gene>
<keyword evidence="2" id="KW-1185">Reference proteome</keyword>
<dbReference type="PANTHER" id="PTHR10063">
    <property type="entry name" value="TUBERIN"/>
    <property type="match status" value="1"/>
</dbReference>
<comment type="caution">
    <text evidence="1">The sequence shown here is derived from an EMBL/GenBank/DDBJ whole genome shotgun (WGS) entry which is preliminary data.</text>
</comment>
<evidence type="ECO:0000313" key="2">
    <source>
        <dbReference type="Proteomes" id="UP000078046"/>
    </source>
</evidence>
<dbReference type="GO" id="GO:0005096">
    <property type="term" value="F:GTPase activator activity"/>
    <property type="evidence" value="ECO:0007669"/>
    <property type="project" value="InterPro"/>
</dbReference>